<dbReference type="AlphaFoldDB" id="A0A7D5W2H3"/>
<keyword evidence="1" id="KW-1133">Transmembrane helix</keyword>
<organism evidence="2 3">
    <name type="scientific">Pseudomonas putida</name>
    <name type="common">Arthrobacter siderocapsulatus</name>
    <dbReference type="NCBI Taxonomy" id="303"/>
    <lineage>
        <taxon>Bacteria</taxon>
        <taxon>Pseudomonadati</taxon>
        <taxon>Pseudomonadota</taxon>
        <taxon>Gammaproteobacteria</taxon>
        <taxon>Pseudomonadales</taxon>
        <taxon>Pseudomonadaceae</taxon>
        <taxon>Pseudomonas</taxon>
    </lineage>
</organism>
<reference evidence="2 3" key="1">
    <citation type="journal article" date="2009" name="Mikrobiologiia">
        <title>[Phenanthren biodegradation and interaction of Pseudomonas putida BS3701 and Burkholderia sp.BS3702 in plant rhizosphere].</title>
        <authorList>
            <person name="Ovchinnikova A.A."/>
            <person name="Vetrova A.A."/>
            <person name="Filonov A.E."/>
            <person name="Boronin A.M."/>
        </authorList>
    </citation>
    <scope>NUCLEOTIDE SEQUENCE [LARGE SCALE GENOMIC DNA]</scope>
    <source>
        <strain evidence="2 3">BS3701</strain>
    </source>
</reference>
<feature type="transmembrane region" description="Helical" evidence="1">
    <location>
        <begin position="117"/>
        <end position="134"/>
    </location>
</feature>
<evidence type="ECO:0000313" key="3">
    <source>
        <dbReference type="Proteomes" id="UP000510934"/>
    </source>
</evidence>
<dbReference type="Proteomes" id="UP000510934">
    <property type="component" value="Chromosome"/>
</dbReference>
<dbReference type="EMBL" id="CP059052">
    <property type="protein sequence ID" value="QLJ16766.1"/>
    <property type="molecule type" value="Genomic_DNA"/>
</dbReference>
<keyword evidence="1" id="KW-0812">Transmembrane</keyword>
<name>A0A7D5W2H3_PSEPU</name>
<sequence>MIKQILVNVLIALGIGYLCQILQSICQSQFLLTFLKGNLITLLIALLAINSATMGIVLTKIRELIDKAGTGSEVFQSTKDEMLLSIKEQIALVVVSVILLTVLDSELAKKASELQEIYPVLLFSIFAYSIINLYDTAKSVLIIIDYD</sequence>
<feature type="transmembrane region" description="Helical" evidence="1">
    <location>
        <begin position="5"/>
        <end position="25"/>
    </location>
</feature>
<accession>A0A7D5W2H3</accession>
<gene>
    <name evidence="2" type="ORF">H0H12_12900</name>
</gene>
<keyword evidence="1" id="KW-0472">Membrane</keyword>
<evidence type="ECO:0000313" key="2">
    <source>
        <dbReference type="EMBL" id="QLJ16766.1"/>
    </source>
</evidence>
<feature type="transmembrane region" description="Helical" evidence="1">
    <location>
        <begin position="89"/>
        <end position="105"/>
    </location>
</feature>
<evidence type="ECO:0000256" key="1">
    <source>
        <dbReference type="SAM" id="Phobius"/>
    </source>
</evidence>
<dbReference type="RefSeq" id="WP_180689917.1">
    <property type="nucleotide sequence ID" value="NZ_CP059052.1"/>
</dbReference>
<proteinExistence type="predicted"/>
<protein>
    <submittedName>
        <fullName evidence="2">Uncharacterized protein</fullName>
    </submittedName>
</protein>
<feature type="transmembrane region" description="Helical" evidence="1">
    <location>
        <begin position="37"/>
        <end position="58"/>
    </location>
</feature>